<dbReference type="Proteomes" id="UP000324222">
    <property type="component" value="Unassembled WGS sequence"/>
</dbReference>
<protein>
    <submittedName>
        <fullName evidence="1">Uncharacterized protein</fullName>
    </submittedName>
</protein>
<gene>
    <name evidence="1" type="ORF">E2C01_079576</name>
</gene>
<name>A0A5B7IT51_PORTR</name>
<dbReference type="EMBL" id="VSRR010066535">
    <property type="protein sequence ID" value="MPC84826.1"/>
    <property type="molecule type" value="Genomic_DNA"/>
</dbReference>
<reference evidence="1 2" key="1">
    <citation type="submission" date="2019-05" db="EMBL/GenBank/DDBJ databases">
        <title>Another draft genome of Portunus trituberculatus and its Hox gene families provides insights of decapod evolution.</title>
        <authorList>
            <person name="Jeong J.-H."/>
            <person name="Song I."/>
            <person name="Kim S."/>
            <person name="Choi T."/>
            <person name="Kim D."/>
            <person name="Ryu S."/>
            <person name="Kim W."/>
        </authorList>
    </citation>
    <scope>NUCLEOTIDE SEQUENCE [LARGE SCALE GENOMIC DNA]</scope>
    <source>
        <tissue evidence="1">Muscle</tissue>
    </source>
</reference>
<accession>A0A5B7IT51</accession>
<evidence type="ECO:0000313" key="1">
    <source>
        <dbReference type="EMBL" id="MPC84826.1"/>
    </source>
</evidence>
<dbReference type="AlphaFoldDB" id="A0A5B7IT51"/>
<sequence length="76" mass="9125">MAGGPYAPSRVLLTPPRCQHEVMDERRIVDDLSLLKGQRRWRRRWCRFKWKRQSIVHAQPEKLEKVKDEEENGRGN</sequence>
<keyword evidence="2" id="KW-1185">Reference proteome</keyword>
<organism evidence="1 2">
    <name type="scientific">Portunus trituberculatus</name>
    <name type="common">Swimming crab</name>
    <name type="synonym">Neptunus trituberculatus</name>
    <dbReference type="NCBI Taxonomy" id="210409"/>
    <lineage>
        <taxon>Eukaryota</taxon>
        <taxon>Metazoa</taxon>
        <taxon>Ecdysozoa</taxon>
        <taxon>Arthropoda</taxon>
        <taxon>Crustacea</taxon>
        <taxon>Multicrustacea</taxon>
        <taxon>Malacostraca</taxon>
        <taxon>Eumalacostraca</taxon>
        <taxon>Eucarida</taxon>
        <taxon>Decapoda</taxon>
        <taxon>Pleocyemata</taxon>
        <taxon>Brachyura</taxon>
        <taxon>Eubrachyura</taxon>
        <taxon>Portunoidea</taxon>
        <taxon>Portunidae</taxon>
        <taxon>Portuninae</taxon>
        <taxon>Portunus</taxon>
    </lineage>
</organism>
<comment type="caution">
    <text evidence="1">The sequence shown here is derived from an EMBL/GenBank/DDBJ whole genome shotgun (WGS) entry which is preliminary data.</text>
</comment>
<evidence type="ECO:0000313" key="2">
    <source>
        <dbReference type="Proteomes" id="UP000324222"/>
    </source>
</evidence>
<proteinExistence type="predicted"/>